<feature type="domain" description="ABC transporter" evidence="9">
    <location>
        <begin position="251"/>
        <end position="493"/>
    </location>
</feature>
<dbReference type="HOGENOM" id="CLU_000604_92_3_0"/>
<evidence type="ECO:0000256" key="6">
    <source>
        <dbReference type="ARBA" id="ARBA00022840"/>
    </source>
</evidence>
<evidence type="ECO:0000256" key="3">
    <source>
        <dbReference type="ARBA" id="ARBA00022475"/>
    </source>
</evidence>
<dbReference type="SMART" id="SM00382">
    <property type="entry name" value="AAA"/>
    <property type="match status" value="2"/>
</dbReference>
<dbReference type="CDD" id="cd03216">
    <property type="entry name" value="ABC_Carb_Monos_I"/>
    <property type="match status" value="1"/>
</dbReference>
<dbReference type="InterPro" id="IPR003593">
    <property type="entry name" value="AAA+_ATPase"/>
</dbReference>
<keyword evidence="11" id="KW-1185">Reference proteome</keyword>
<dbReference type="PROSITE" id="PS50893">
    <property type="entry name" value="ABC_TRANSPORTER_2"/>
    <property type="match status" value="2"/>
</dbReference>
<dbReference type="GO" id="GO:0005886">
    <property type="term" value="C:plasma membrane"/>
    <property type="evidence" value="ECO:0007669"/>
    <property type="project" value="UniProtKB-SubCell"/>
</dbReference>
<dbReference type="Pfam" id="PF00005">
    <property type="entry name" value="ABC_tran"/>
    <property type="match status" value="2"/>
</dbReference>
<protein>
    <submittedName>
        <fullName evidence="10">ABC transporter related protein</fullName>
    </submittedName>
</protein>
<gene>
    <name evidence="10" type="ORF">U14_00999</name>
</gene>
<feature type="domain" description="ABC transporter" evidence="9">
    <location>
        <begin position="5"/>
        <end position="240"/>
    </location>
</feature>
<comment type="subcellular location">
    <subcellularLocation>
        <location evidence="1">Cell membrane</location>
        <topology evidence="1">Peripheral membrane protein</topology>
    </subcellularLocation>
</comment>
<evidence type="ECO:0000313" key="10">
    <source>
        <dbReference type="EMBL" id="GAK49775.1"/>
    </source>
</evidence>
<name>A0A0S6VVC6_9BACT</name>
<evidence type="ECO:0000256" key="5">
    <source>
        <dbReference type="ARBA" id="ARBA00022741"/>
    </source>
</evidence>
<dbReference type="InterPro" id="IPR050107">
    <property type="entry name" value="ABC_carbohydrate_import_ATPase"/>
</dbReference>
<dbReference type="Proteomes" id="UP000030700">
    <property type="component" value="Unassembled WGS sequence"/>
</dbReference>
<dbReference type="PANTHER" id="PTHR43790:SF9">
    <property type="entry name" value="GALACTOFURANOSE TRANSPORTER ATP-BINDING PROTEIN YTFR"/>
    <property type="match status" value="1"/>
</dbReference>
<dbReference type="GO" id="GO:0016887">
    <property type="term" value="F:ATP hydrolysis activity"/>
    <property type="evidence" value="ECO:0007669"/>
    <property type="project" value="InterPro"/>
</dbReference>
<keyword evidence="2" id="KW-0813">Transport</keyword>
<keyword evidence="8" id="KW-0472">Membrane</keyword>
<dbReference type="CDD" id="cd03215">
    <property type="entry name" value="ABC_Carb_Monos_II"/>
    <property type="match status" value="1"/>
</dbReference>
<keyword evidence="6" id="KW-0067">ATP-binding</keyword>
<proteinExistence type="predicted"/>
<keyword evidence="7" id="KW-1278">Translocase</keyword>
<evidence type="ECO:0000313" key="11">
    <source>
        <dbReference type="Proteomes" id="UP000030700"/>
    </source>
</evidence>
<organism evidence="10 11">
    <name type="scientific">Candidatus Moduliflexus flocculans</name>
    <dbReference type="NCBI Taxonomy" id="1499966"/>
    <lineage>
        <taxon>Bacteria</taxon>
        <taxon>Candidatus Moduliflexota</taxon>
        <taxon>Candidatus Moduliflexia</taxon>
        <taxon>Candidatus Moduliflexales</taxon>
        <taxon>Candidatus Moduliflexaceae</taxon>
    </lineage>
</organism>
<dbReference type="InterPro" id="IPR003439">
    <property type="entry name" value="ABC_transporter-like_ATP-bd"/>
</dbReference>
<evidence type="ECO:0000256" key="2">
    <source>
        <dbReference type="ARBA" id="ARBA00022448"/>
    </source>
</evidence>
<dbReference type="SUPFAM" id="SSF52540">
    <property type="entry name" value="P-loop containing nucleoside triphosphate hydrolases"/>
    <property type="match status" value="2"/>
</dbReference>
<evidence type="ECO:0000256" key="4">
    <source>
        <dbReference type="ARBA" id="ARBA00022737"/>
    </source>
</evidence>
<reference evidence="10 11" key="1">
    <citation type="journal article" date="2015" name="PeerJ">
        <title>First genomic representation of candidate bacterial phylum KSB3 points to enhanced environmental sensing as a trigger of wastewater bulking.</title>
        <authorList>
            <person name="Sekiguchi Y."/>
            <person name="Ohashi A."/>
            <person name="Parks D.H."/>
            <person name="Yamauchi T."/>
            <person name="Tyson G.W."/>
            <person name="Hugenholtz P."/>
        </authorList>
    </citation>
    <scope>NUCLEOTIDE SEQUENCE [LARGE SCALE GENOMIC DNA]</scope>
</reference>
<evidence type="ECO:0000256" key="8">
    <source>
        <dbReference type="ARBA" id="ARBA00023136"/>
    </source>
</evidence>
<keyword evidence="5" id="KW-0547">Nucleotide-binding</keyword>
<dbReference type="EMBL" id="DF820455">
    <property type="protein sequence ID" value="GAK49775.1"/>
    <property type="molecule type" value="Genomic_DNA"/>
</dbReference>
<dbReference type="PANTHER" id="PTHR43790">
    <property type="entry name" value="CARBOHYDRATE TRANSPORT ATP-BINDING PROTEIN MG119-RELATED"/>
    <property type="match status" value="1"/>
</dbReference>
<dbReference type="FunFam" id="3.40.50.300:FF:000127">
    <property type="entry name" value="Ribose import ATP-binding protein RbsA"/>
    <property type="match status" value="1"/>
</dbReference>
<dbReference type="InterPro" id="IPR027417">
    <property type="entry name" value="P-loop_NTPase"/>
</dbReference>
<dbReference type="GO" id="GO:0005524">
    <property type="term" value="F:ATP binding"/>
    <property type="evidence" value="ECO:0007669"/>
    <property type="project" value="UniProtKB-KW"/>
</dbReference>
<dbReference type="AlphaFoldDB" id="A0A0S6VVC6"/>
<keyword evidence="3" id="KW-1003">Cell membrane</keyword>
<keyword evidence="4" id="KW-0677">Repeat</keyword>
<evidence type="ECO:0000259" key="9">
    <source>
        <dbReference type="PROSITE" id="PS50893"/>
    </source>
</evidence>
<evidence type="ECO:0000256" key="1">
    <source>
        <dbReference type="ARBA" id="ARBA00004202"/>
    </source>
</evidence>
<dbReference type="Gene3D" id="3.40.50.300">
    <property type="entry name" value="P-loop containing nucleotide triphosphate hydrolases"/>
    <property type="match status" value="2"/>
</dbReference>
<sequence length="498" mass="55942">MEQLFRAEHISKEFSGVRVLNDINVKIRAGEIFGIIGENGAGKSTFVKIMSGIYTPSAGQLYLDGTPVAIKNPIIGKRLGISMIPQEFNLIGSLSVFENIFLGNEPHKAGLLNKKAMREKTRHLLFELNTDISPDAPIWQLSVAQKQMVEIAKALAHESKILIMDEPTTVLTSHEIEILYALMERLRAQGVTMLYISHKLKEVKRICDRVMVLRDGDFISLDDTADLDEREMARRMVGRELSQIFPEKATPQDEEALRVENVQVPSFVKNASFALKRGEILGFAGLMGAGRTELAEAIMGLRKRQQGTIFIRGQQRYIASPADAVKHKLGYLSEDRQGRGIVMNFDVPSNITLISLKKYSRLLISKAKERETSEQYVKEFSIKAASLKSHLRYLSGGNQQKVYLSKWMDTDPEILILDEPTRGIDVNAKREIYHFVNRLARSGIACILISSEIEELMGLCSRVIVMRDGEITGELTNEQINEETIMFHATGLAGEIKY</sequence>
<accession>A0A0S6VVC6</accession>
<dbReference type="STRING" id="1499966.U14_00999"/>
<evidence type="ECO:0000256" key="7">
    <source>
        <dbReference type="ARBA" id="ARBA00022967"/>
    </source>
</evidence>